<dbReference type="GO" id="GO:0016760">
    <property type="term" value="F:cellulose synthase (UDP-forming) activity"/>
    <property type="evidence" value="ECO:0007669"/>
    <property type="project" value="InterPro"/>
</dbReference>
<evidence type="ECO:0000256" key="6">
    <source>
        <dbReference type="ARBA" id="ARBA00023136"/>
    </source>
</evidence>
<dbReference type="GO" id="GO:0071555">
    <property type="term" value="P:cell wall organization"/>
    <property type="evidence" value="ECO:0007669"/>
    <property type="project" value="UniProtKB-KW"/>
</dbReference>
<keyword evidence="3" id="KW-0808">Transferase</keyword>
<evidence type="ECO:0000256" key="5">
    <source>
        <dbReference type="ARBA" id="ARBA00022989"/>
    </source>
</evidence>
<keyword evidence="7" id="KW-0961">Cell wall biogenesis/degradation</keyword>
<feature type="transmembrane region" description="Helical" evidence="8">
    <location>
        <begin position="36"/>
        <end position="58"/>
    </location>
</feature>
<evidence type="ECO:0000256" key="1">
    <source>
        <dbReference type="ARBA" id="ARBA00004308"/>
    </source>
</evidence>
<accession>A0AAV0MNC8</accession>
<dbReference type="EMBL" id="CAMGYJ010000007">
    <property type="protein sequence ID" value="CAI0447895.1"/>
    <property type="molecule type" value="Genomic_DNA"/>
</dbReference>
<evidence type="ECO:0000256" key="8">
    <source>
        <dbReference type="SAM" id="Phobius"/>
    </source>
</evidence>
<dbReference type="InterPro" id="IPR005150">
    <property type="entry name" value="Cellulose_synth"/>
</dbReference>
<evidence type="ECO:0000313" key="9">
    <source>
        <dbReference type="EMBL" id="CAI0447895.1"/>
    </source>
</evidence>
<evidence type="ECO:0000256" key="2">
    <source>
        <dbReference type="ARBA" id="ARBA00022676"/>
    </source>
</evidence>
<feature type="transmembrane region" description="Helical" evidence="8">
    <location>
        <begin position="70"/>
        <end position="88"/>
    </location>
</feature>
<gene>
    <name evidence="9" type="ORF">LITE_LOCUS29586</name>
</gene>
<sequence length="133" mass="14791">MVKWTTVLIPPTTLLIVNIVGVVVGFSDALNKGYEAWGPLFGKVFFAFWVILHLYPFLKGLMGRQNRTPTIVVLWSVLLASVFIRALHQIGARCLHPDHIRKGSECSASDHFSHHRTFESVEPFAGAGQIPVP</sequence>
<keyword evidence="6 8" id="KW-0472">Membrane</keyword>
<keyword evidence="4 8" id="KW-0812">Transmembrane</keyword>
<keyword evidence="2" id="KW-0328">Glycosyltransferase</keyword>
<reference evidence="9" key="1">
    <citation type="submission" date="2022-08" db="EMBL/GenBank/DDBJ databases">
        <authorList>
            <person name="Gutierrez-Valencia J."/>
        </authorList>
    </citation>
    <scope>NUCLEOTIDE SEQUENCE</scope>
</reference>
<evidence type="ECO:0000256" key="4">
    <source>
        <dbReference type="ARBA" id="ARBA00022692"/>
    </source>
</evidence>
<dbReference type="Proteomes" id="UP001154282">
    <property type="component" value="Unassembled WGS sequence"/>
</dbReference>
<dbReference type="PANTHER" id="PTHR13301">
    <property type="entry name" value="X-BOX TRANSCRIPTION FACTOR-RELATED"/>
    <property type="match status" value="1"/>
</dbReference>
<dbReference type="GO" id="GO:0012505">
    <property type="term" value="C:endomembrane system"/>
    <property type="evidence" value="ECO:0007669"/>
    <property type="project" value="UniProtKB-SubCell"/>
</dbReference>
<keyword evidence="5 8" id="KW-1133">Transmembrane helix</keyword>
<evidence type="ECO:0000313" key="10">
    <source>
        <dbReference type="Proteomes" id="UP001154282"/>
    </source>
</evidence>
<evidence type="ECO:0000256" key="7">
    <source>
        <dbReference type="ARBA" id="ARBA00023316"/>
    </source>
</evidence>
<feature type="transmembrane region" description="Helical" evidence="8">
    <location>
        <begin position="7"/>
        <end position="30"/>
    </location>
</feature>
<comment type="subcellular location">
    <subcellularLocation>
        <location evidence="1">Endomembrane system</location>
    </subcellularLocation>
</comment>
<comment type="caution">
    <text evidence="9">The sequence shown here is derived from an EMBL/GenBank/DDBJ whole genome shotgun (WGS) entry which is preliminary data.</text>
</comment>
<keyword evidence="10" id="KW-1185">Reference proteome</keyword>
<evidence type="ECO:0000256" key="3">
    <source>
        <dbReference type="ARBA" id="ARBA00022679"/>
    </source>
</evidence>
<dbReference type="AlphaFoldDB" id="A0AAV0MNC8"/>
<name>A0AAV0MNC8_9ROSI</name>
<protein>
    <submittedName>
        <fullName evidence="9">Uncharacterized protein</fullName>
    </submittedName>
</protein>
<dbReference type="Pfam" id="PF03552">
    <property type="entry name" value="Cellulose_synt"/>
    <property type="match status" value="1"/>
</dbReference>
<organism evidence="9 10">
    <name type="scientific">Linum tenue</name>
    <dbReference type="NCBI Taxonomy" id="586396"/>
    <lineage>
        <taxon>Eukaryota</taxon>
        <taxon>Viridiplantae</taxon>
        <taxon>Streptophyta</taxon>
        <taxon>Embryophyta</taxon>
        <taxon>Tracheophyta</taxon>
        <taxon>Spermatophyta</taxon>
        <taxon>Magnoliopsida</taxon>
        <taxon>eudicotyledons</taxon>
        <taxon>Gunneridae</taxon>
        <taxon>Pentapetalae</taxon>
        <taxon>rosids</taxon>
        <taxon>fabids</taxon>
        <taxon>Malpighiales</taxon>
        <taxon>Linaceae</taxon>
        <taxon>Linum</taxon>
    </lineage>
</organism>
<proteinExistence type="predicted"/>
<dbReference type="GO" id="GO:0016020">
    <property type="term" value="C:membrane"/>
    <property type="evidence" value="ECO:0007669"/>
    <property type="project" value="InterPro"/>
</dbReference>
<dbReference type="GO" id="GO:0030244">
    <property type="term" value="P:cellulose biosynthetic process"/>
    <property type="evidence" value="ECO:0007669"/>
    <property type="project" value="InterPro"/>
</dbReference>